<evidence type="ECO:0000256" key="12">
    <source>
        <dbReference type="RuleBase" id="RU003357"/>
    </source>
</evidence>
<feature type="domain" description="TonB-dependent receptor plug" evidence="15">
    <location>
        <begin position="56"/>
        <end position="168"/>
    </location>
</feature>
<protein>
    <submittedName>
        <fullName evidence="16">Dependent receptor</fullName>
    </submittedName>
</protein>
<evidence type="ECO:0000256" key="8">
    <source>
        <dbReference type="ARBA" id="ARBA00023077"/>
    </source>
</evidence>
<dbReference type="InterPro" id="IPR036942">
    <property type="entry name" value="Beta-barrel_TonB_sf"/>
</dbReference>
<feature type="domain" description="TonB-dependent receptor-like beta-barrel" evidence="14">
    <location>
        <begin position="265"/>
        <end position="655"/>
    </location>
</feature>
<evidence type="ECO:0000256" key="13">
    <source>
        <dbReference type="SAM" id="SignalP"/>
    </source>
</evidence>
<keyword evidence="5 11" id="KW-0812">Transmembrane</keyword>
<feature type="chain" id="PRO_5045117730" evidence="13">
    <location>
        <begin position="33"/>
        <end position="692"/>
    </location>
</feature>
<evidence type="ECO:0000256" key="11">
    <source>
        <dbReference type="PROSITE-ProRule" id="PRU01360"/>
    </source>
</evidence>
<evidence type="ECO:0000256" key="1">
    <source>
        <dbReference type="ARBA" id="ARBA00004571"/>
    </source>
</evidence>
<keyword evidence="9 11" id="KW-0472">Membrane</keyword>
<evidence type="ECO:0000313" key="16">
    <source>
        <dbReference type="EMBL" id="ESE43257.1"/>
    </source>
</evidence>
<organism evidence="16 17">
    <name type="scientific">Shewanella decolorationis S12</name>
    <dbReference type="NCBI Taxonomy" id="1353536"/>
    <lineage>
        <taxon>Bacteria</taxon>
        <taxon>Pseudomonadati</taxon>
        <taxon>Pseudomonadota</taxon>
        <taxon>Gammaproteobacteria</taxon>
        <taxon>Alteromonadales</taxon>
        <taxon>Shewanellaceae</taxon>
        <taxon>Shewanella</taxon>
    </lineage>
</organism>
<dbReference type="Pfam" id="PF00593">
    <property type="entry name" value="TonB_dep_Rec_b-barrel"/>
    <property type="match status" value="1"/>
</dbReference>
<keyword evidence="10 11" id="KW-0998">Cell outer membrane</keyword>
<keyword evidence="17" id="KW-1185">Reference proteome</keyword>
<reference evidence="16 17" key="1">
    <citation type="journal article" date="2013" name="Genome Announc.">
        <title>Draft Genome Sequence of Shewanella decolorationis S12, a Dye-Degrading Bacterium Isolated from a Wastewater Treatment Plant.</title>
        <authorList>
            <person name="Xu M."/>
            <person name="Fang Y."/>
            <person name="Liu J."/>
            <person name="Chen X."/>
            <person name="Sun G."/>
            <person name="Guo J."/>
            <person name="Hua Z."/>
            <person name="Tu Q."/>
            <person name="Wu L."/>
            <person name="Zhou J."/>
            <person name="Liu X."/>
        </authorList>
    </citation>
    <scope>NUCLEOTIDE SEQUENCE [LARGE SCALE GENOMIC DNA]</scope>
    <source>
        <strain evidence="16 17">S12</strain>
    </source>
</reference>
<proteinExistence type="inferred from homology"/>
<comment type="subcellular location">
    <subcellularLocation>
        <location evidence="1 11">Cell outer membrane</location>
        <topology evidence="1 11">Multi-pass membrane protein</topology>
    </subcellularLocation>
</comment>
<name>A0ABP2ZD19_9GAMM</name>
<dbReference type="PANTHER" id="PTHR32552:SF81">
    <property type="entry name" value="TONB-DEPENDENT OUTER MEMBRANE RECEPTOR"/>
    <property type="match status" value="1"/>
</dbReference>
<dbReference type="Pfam" id="PF07715">
    <property type="entry name" value="Plug"/>
    <property type="match status" value="1"/>
</dbReference>
<keyword evidence="16" id="KW-0675">Receptor</keyword>
<keyword evidence="4" id="KW-0410">Iron transport</keyword>
<evidence type="ECO:0000256" key="2">
    <source>
        <dbReference type="ARBA" id="ARBA00022448"/>
    </source>
</evidence>
<keyword evidence="3 11" id="KW-1134">Transmembrane beta strand</keyword>
<dbReference type="InterPro" id="IPR039426">
    <property type="entry name" value="TonB-dep_rcpt-like"/>
</dbReference>
<evidence type="ECO:0000256" key="7">
    <source>
        <dbReference type="ARBA" id="ARBA00023065"/>
    </source>
</evidence>
<evidence type="ECO:0000256" key="4">
    <source>
        <dbReference type="ARBA" id="ARBA00022496"/>
    </source>
</evidence>
<dbReference type="Gene3D" id="2.40.170.20">
    <property type="entry name" value="TonB-dependent receptor, beta-barrel domain"/>
    <property type="match status" value="1"/>
</dbReference>
<dbReference type="Proteomes" id="UP000017548">
    <property type="component" value="Unassembled WGS sequence"/>
</dbReference>
<sequence length="692" mass="76254">MSAVEVFMECRAFKKSAIAAMVSSLLISSAYAGVDAESSEPIEKITVYGEKIERSLKDTTSSISVIDKEALDSGQYQSTSSALSEVPNVVVLTGAVPDIRGVSGNGSASGFNSFTGGARARVSTLVDGVAEPFVADLTGDTGLWDIQQIEVYRGPQSTINGRNSIGGTVFIKTEDPTFDWQGAARVGYRNQDNFIDSAVMLSGPILDDELAFRVSGQNVTGQTYNKGLEYETNPATFDQNELLTNRWRGKFLWQPSAIEDLKVLYSFSYNDEKGDSGRNYFTGDDPWAFKPIFQRYIETKSTTHSVKADYDLGEGRALDLIVAYMDYDWGFESYEALATAQQYVDMNDQSYTVDGKYSFGLKDKDFNGFVGLAYFKRSQDFGSTGSSVYSGDDSTKSTSIYGEMTYGLADSLWVTVGGRVMREEQLRNFNMLYQGSQLQEKLDDANTVTLPKLVLQYALNDSTTLAASVRRGYNSGGGALSLVESEYYYYDEEYVNTYELSSRSTFMDGDVNLSANLFYNDFDGYQASNSARKITNIDKAVSYGVEAEFSAMLTENLQFISGVGLLDSEIKQADPSYGDIIGNQLNSAPHVTANAGLKYWLGDAFSFGFSGNYVGEYYADINNTESRVAGDYVVARLSLDYQTDSWRISGFVNNLFDEQALTVNEPASRSYPDGYAAIIDPRNLGVSVMYRF</sequence>
<keyword evidence="2 11" id="KW-0813">Transport</keyword>
<keyword evidence="8 12" id="KW-0798">TonB box</keyword>
<evidence type="ECO:0000259" key="14">
    <source>
        <dbReference type="Pfam" id="PF00593"/>
    </source>
</evidence>
<feature type="signal peptide" evidence="13">
    <location>
        <begin position="1"/>
        <end position="32"/>
    </location>
</feature>
<accession>A0ABP2ZD19</accession>
<evidence type="ECO:0000256" key="9">
    <source>
        <dbReference type="ARBA" id="ARBA00023136"/>
    </source>
</evidence>
<keyword evidence="13" id="KW-0732">Signal</keyword>
<evidence type="ECO:0000256" key="5">
    <source>
        <dbReference type="ARBA" id="ARBA00022692"/>
    </source>
</evidence>
<dbReference type="InterPro" id="IPR000531">
    <property type="entry name" value="Beta-barrel_TonB"/>
</dbReference>
<evidence type="ECO:0000313" key="17">
    <source>
        <dbReference type="Proteomes" id="UP000017548"/>
    </source>
</evidence>
<evidence type="ECO:0000256" key="3">
    <source>
        <dbReference type="ARBA" id="ARBA00022452"/>
    </source>
</evidence>
<dbReference type="PROSITE" id="PS52016">
    <property type="entry name" value="TONB_DEPENDENT_REC_3"/>
    <property type="match status" value="1"/>
</dbReference>
<keyword evidence="6" id="KW-0408">Iron</keyword>
<dbReference type="InterPro" id="IPR012910">
    <property type="entry name" value="Plug_dom"/>
</dbReference>
<dbReference type="EMBL" id="AXZL01000004">
    <property type="protein sequence ID" value="ESE43257.1"/>
    <property type="molecule type" value="Genomic_DNA"/>
</dbReference>
<comment type="similarity">
    <text evidence="11 12">Belongs to the TonB-dependent receptor family.</text>
</comment>
<evidence type="ECO:0000256" key="10">
    <source>
        <dbReference type="ARBA" id="ARBA00023237"/>
    </source>
</evidence>
<evidence type="ECO:0000259" key="15">
    <source>
        <dbReference type="Pfam" id="PF07715"/>
    </source>
</evidence>
<evidence type="ECO:0000256" key="6">
    <source>
        <dbReference type="ARBA" id="ARBA00023004"/>
    </source>
</evidence>
<dbReference type="SUPFAM" id="SSF56935">
    <property type="entry name" value="Porins"/>
    <property type="match status" value="1"/>
</dbReference>
<dbReference type="PANTHER" id="PTHR32552">
    <property type="entry name" value="FERRICHROME IRON RECEPTOR-RELATED"/>
    <property type="match status" value="1"/>
</dbReference>
<gene>
    <name evidence="16" type="ORF">SHD_0151</name>
</gene>
<keyword evidence="7" id="KW-0406">Ion transport</keyword>
<comment type="caution">
    <text evidence="16">The sequence shown here is derived from an EMBL/GenBank/DDBJ whole genome shotgun (WGS) entry which is preliminary data.</text>
</comment>